<protein>
    <submittedName>
        <fullName evidence="1">HAD family phosphatase</fullName>
    </submittedName>
</protein>
<dbReference type="Proteomes" id="UP000279600">
    <property type="component" value="Chromosome"/>
</dbReference>
<dbReference type="NCBIfam" id="TIGR01549">
    <property type="entry name" value="HAD-SF-IA-v1"/>
    <property type="match status" value="1"/>
</dbReference>
<dbReference type="Gene3D" id="3.40.50.1000">
    <property type="entry name" value="HAD superfamily/HAD-like"/>
    <property type="match status" value="1"/>
</dbReference>
<evidence type="ECO:0000313" key="2">
    <source>
        <dbReference type="Proteomes" id="UP000279600"/>
    </source>
</evidence>
<dbReference type="SFLD" id="SFLDG01129">
    <property type="entry name" value="C1.5:_HAD__Beta-PGM__Phosphata"/>
    <property type="match status" value="1"/>
</dbReference>
<keyword evidence="2" id="KW-1185">Reference proteome</keyword>
<organism evidence="1 2">
    <name type="scientific">Nonlabens ponticola</name>
    <dbReference type="NCBI Taxonomy" id="2496866"/>
    <lineage>
        <taxon>Bacteria</taxon>
        <taxon>Pseudomonadati</taxon>
        <taxon>Bacteroidota</taxon>
        <taxon>Flavobacteriia</taxon>
        <taxon>Flavobacteriales</taxon>
        <taxon>Flavobacteriaceae</taxon>
        <taxon>Nonlabens</taxon>
    </lineage>
</organism>
<dbReference type="KEGG" id="noj:EJ995_12070"/>
<dbReference type="OrthoDB" id="9797415at2"/>
<dbReference type="InterPro" id="IPR036412">
    <property type="entry name" value="HAD-like_sf"/>
</dbReference>
<dbReference type="PANTHER" id="PTHR43611">
    <property type="entry name" value="ALPHA-D-GLUCOSE 1-PHOSPHATE PHOSPHATASE"/>
    <property type="match status" value="1"/>
</dbReference>
<dbReference type="SUPFAM" id="SSF56784">
    <property type="entry name" value="HAD-like"/>
    <property type="match status" value="1"/>
</dbReference>
<name>A0A3S9N0L7_9FLAO</name>
<reference evidence="1 2" key="1">
    <citation type="submission" date="2018-12" db="EMBL/GenBank/DDBJ databases">
        <title>Complete genome of Nonlabens sp. MJ115.</title>
        <authorList>
            <person name="Choi H.S."/>
            <person name="Jung J."/>
        </authorList>
    </citation>
    <scope>NUCLEOTIDE SEQUENCE [LARGE SCALE GENOMIC DNA]</scope>
    <source>
        <strain evidence="1 2">MJ115</strain>
    </source>
</reference>
<dbReference type="PANTHER" id="PTHR43611:SF3">
    <property type="entry name" value="FLAVIN MONONUCLEOTIDE HYDROLASE 1, CHLOROPLATIC"/>
    <property type="match status" value="1"/>
</dbReference>
<dbReference type="InterPro" id="IPR023214">
    <property type="entry name" value="HAD_sf"/>
</dbReference>
<dbReference type="SFLD" id="SFLDS00003">
    <property type="entry name" value="Haloacid_Dehalogenase"/>
    <property type="match status" value="1"/>
</dbReference>
<proteinExistence type="predicted"/>
<dbReference type="AlphaFoldDB" id="A0A3S9N0L7"/>
<dbReference type="Gene3D" id="1.10.150.240">
    <property type="entry name" value="Putative phosphatase, domain 2"/>
    <property type="match status" value="1"/>
</dbReference>
<dbReference type="EMBL" id="CP034549">
    <property type="protein sequence ID" value="AZQ44924.1"/>
    <property type="molecule type" value="Genomic_DNA"/>
</dbReference>
<dbReference type="Pfam" id="PF00702">
    <property type="entry name" value="Hydrolase"/>
    <property type="match status" value="1"/>
</dbReference>
<sequence length="207" mass="24517">MPIKNIIFDFGDVFIDLDKTFVFKQMPVDDQEAREHLQLVNEKYEVGAITTVDFLDGIQSIYPQASHEELKNIWNRMLLGYPDYRLEFIENLATTHKYRLFLLSNTNELHIENVAQQMGDSKYRRFKSCFERFYLSHEIGLRKPNTDIFEFVLRQNRLSPDETLFIDDTLEHTLTAKSLGIHTWHLKVDEDVVDLKNHIDTYNNLTQ</sequence>
<dbReference type="NCBIfam" id="TIGR01509">
    <property type="entry name" value="HAD-SF-IA-v3"/>
    <property type="match status" value="1"/>
</dbReference>
<gene>
    <name evidence="1" type="ORF">EJ995_12070</name>
</gene>
<accession>A0A3S9N0L7</accession>
<evidence type="ECO:0000313" key="1">
    <source>
        <dbReference type="EMBL" id="AZQ44924.1"/>
    </source>
</evidence>
<dbReference type="CDD" id="cd02603">
    <property type="entry name" value="HAD_sEH-N_like"/>
    <property type="match status" value="1"/>
</dbReference>
<dbReference type="InterPro" id="IPR023198">
    <property type="entry name" value="PGP-like_dom2"/>
</dbReference>
<dbReference type="RefSeq" id="WP_126448639.1">
    <property type="nucleotide sequence ID" value="NZ_CP034549.1"/>
</dbReference>
<dbReference type="InterPro" id="IPR006439">
    <property type="entry name" value="HAD-SF_hydro_IA"/>
</dbReference>